<dbReference type="HOGENOM" id="CLU_1406710_0_0_0"/>
<dbReference type="InterPro" id="IPR036178">
    <property type="entry name" value="Formintransfe-cycloase-like_sf"/>
</dbReference>
<dbReference type="GO" id="GO:0004477">
    <property type="term" value="F:methenyltetrahydrofolate cyclohydrolase activity"/>
    <property type="evidence" value="ECO:0007669"/>
    <property type="project" value="UniProtKB-EC"/>
</dbReference>
<organism evidence="3 4">
    <name type="scientific">Defluviitoga tunisiensis</name>
    <dbReference type="NCBI Taxonomy" id="1006576"/>
    <lineage>
        <taxon>Bacteria</taxon>
        <taxon>Thermotogati</taxon>
        <taxon>Thermotogota</taxon>
        <taxon>Thermotogae</taxon>
        <taxon>Petrotogales</taxon>
        <taxon>Petrotogaceae</taxon>
        <taxon>Defluviitoga</taxon>
    </lineage>
</organism>
<feature type="coiled-coil region" evidence="1">
    <location>
        <begin position="51"/>
        <end position="78"/>
    </location>
</feature>
<sequence length="193" mass="21451">MYKEMVFEDLLSEIASSNMSADGGTVAALVGTLAASLGSKIANYTVTEGINEDYEVTLESVLENLLEIKEKLLDYSDKSSHYIGKFHSEEGVEKREEDIKKAAIISFNIAKLSYNILKNCFTLYKYGDPALRPETKITCYLAWAALNSAITLVNANLDQIDNGEEKANLLQDTIEFSNEANALIKKLKEEIHI</sequence>
<dbReference type="KEGG" id="dtn:DTL3_1106"/>
<evidence type="ECO:0000313" key="3">
    <source>
        <dbReference type="EMBL" id="CEP78410.1"/>
    </source>
</evidence>
<accession>A0A0C7P2B1</accession>
<dbReference type="RefSeq" id="WP_045087871.1">
    <property type="nucleotide sequence ID" value="NZ_LN824141.1"/>
</dbReference>
<dbReference type="Pfam" id="PF04961">
    <property type="entry name" value="FTCD_C"/>
    <property type="match status" value="1"/>
</dbReference>
<name>A0A0C7P2B1_DEFTU</name>
<dbReference type="AlphaFoldDB" id="A0A0C7P2B1"/>
<evidence type="ECO:0000313" key="4">
    <source>
        <dbReference type="Proteomes" id="UP000032809"/>
    </source>
</evidence>
<dbReference type="InterPro" id="IPR007044">
    <property type="entry name" value="Cyclodeamin/CycHdrlase"/>
</dbReference>
<dbReference type="OrthoDB" id="46739at2"/>
<feature type="domain" description="Cyclodeaminase/cyclohydrolase" evidence="2">
    <location>
        <begin position="8"/>
        <end position="171"/>
    </location>
</feature>
<protein>
    <submittedName>
        <fullName evidence="3">Methenyltetrahydrofolate cyclohydrolase</fullName>
        <ecNumber evidence="3">3.5.4.9</ecNumber>
    </submittedName>
</protein>
<gene>
    <name evidence="3" type="ORF">DTL3_1106</name>
</gene>
<reference evidence="4" key="1">
    <citation type="submission" date="2014-11" db="EMBL/GenBank/DDBJ databases">
        <authorList>
            <person name="Wibberg D."/>
        </authorList>
    </citation>
    <scope>NUCLEOTIDE SEQUENCE [LARGE SCALE GENOMIC DNA]</scope>
    <source>
        <strain evidence="4">L3</strain>
    </source>
</reference>
<dbReference type="EC" id="3.5.4.9" evidence="3"/>
<evidence type="ECO:0000256" key="1">
    <source>
        <dbReference type="SAM" id="Coils"/>
    </source>
</evidence>
<dbReference type="Gene3D" id="1.20.120.680">
    <property type="entry name" value="Formiminotetrahydrofolate cyclodeaminase monomer, up-and-down helical bundle"/>
    <property type="match status" value="1"/>
</dbReference>
<keyword evidence="3" id="KW-0378">Hydrolase</keyword>
<dbReference type="Proteomes" id="UP000032809">
    <property type="component" value="Chromosome I"/>
</dbReference>
<dbReference type="STRING" id="1006576.DTL3_1106"/>
<keyword evidence="4" id="KW-1185">Reference proteome</keyword>
<dbReference type="SUPFAM" id="SSF101262">
    <property type="entry name" value="Methenyltetrahydrofolate cyclohydrolase-like"/>
    <property type="match status" value="1"/>
</dbReference>
<evidence type="ECO:0000259" key="2">
    <source>
        <dbReference type="Pfam" id="PF04961"/>
    </source>
</evidence>
<dbReference type="EMBL" id="LN824141">
    <property type="protein sequence ID" value="CEP78410.1"/>
    <property type="molecule type" value="Genomic_DNA"/>
</dbReference>
<proteinExistence type="predicted"/>
<keyword evidence="1" id="KW-0175">Coiled coil</keyword>